<feature type="region of interest" description="Disordered" evidence="1">
    <location>
        <begin position="1"/>
        <end position="42"/>
    </location>
</feature>
<dbReference type="InterPro" id="IPR052434">
    <property type="entry name" value="Tectonic-like_complex_comp"/>
</dbReference>
<dbReference type="PANTHER" id="PTHR20837">
    <property type="entry name" value="CENTROSOMAL PROTEIN-RELATED"/>
    <property type="match status" value="1"/>
</dbReference>
<dbReference type="Pfam" id="PF24656">
    <property type="entry name" value="CEPT76_peptidase"/>
    <property type="match status" value="1"/>
</dbReference>
<dbReference type="SUPFAM" id="SSF49562">
    <property type="entry name" value="C2 domain (Calcium/lipid-binding domain, CaLB)"/>
    <property type="match status" value="1"/>
</dbReference>
<evidence type="ECO:0000256" key="1">
    <source>
        <dbReference type="SAM" id="MobiDB-lite"/>
    </source>
</evidence>
<dbReference type="InterPro" id="IPR056290">
    <property type="entry name" value="CEPT76/DRC7_peptidase-like_dom"/>
</dbReference>
<keyword evidence="3" id="KW-1185">Reference proteome</keyword>
<dbReference type="PANTHER" id="PTHR20837:SF0">
    <property type="entry name" value="COILED-COIL AND C2 DOMAIN-CONTAINING PROTEIN 2A"/>
    <property type="match status" value="1"/>
</dbReference>
<evidence type="ECO:0000313" key="3">
    <source>
        <dbReference type="Proteomes" id="UP001652628"/>
    </source>
</evidence>
<dbReference type="GeneID" id="108009057"/>
<sequence length="1336" mass="154195">MENASPKKTVRKKRKTHTTRGYRKREQEVQNLLREAEGNSPGQAVDLEALSEQFFHGNEFEVPQESSPVQEGIGRESDEDSGGELAAEPLESPSRTFIQIDLQDPPVVWNQLFKQRHYYDDSLLYRPSNTLHFQLHVGDTKLKDSQVRMLNRYQEQAKSQSTKLSSDLMAHLCEENPPRFLVDDTLYRTVCHKDFQTVFFAPMNPDEFQGLPTRRWLKLTLKQLRFSMHPQLLEEHKLAQQLEDLFDVYCHQKRLRICKKLGEELEIARQVALKLLASAGEDQTAEVKRQFKLTRQLRQRYYSESAAQRNLLQRLLGEWAKLKELRRQQRFQCTRFQLGLRVVHPPDLEASYSAWKESFETDLAEVYREHLEIFYTRLRLWSEQDSRSRKSPGHSKPPRKPQFDRVMASLRKDYDKAFKDPEEPFVEVFRLHSDEAAARLSIPGGDQVPRARNYFLKIFLDGQFVGQSRSYRLEPDLLITINECIGVLLERTLPEKLNIWLYEKSTLTPKSRRLAQMSTALLLSSKEDAVQEKLSFQTSSSSNQLAGDVYLYYEYRTAEGRGGALQLDDVQRLPDALRQTLMPQRLTALPEASKELVSPRPPSGRIKKSTLPPLIFAEQQLLFCGIEELLENRRFQLLYSRHQQKNMHTKQLRFVPALEHEISEEEQLPDGLGTTQLLEPGTYWNPIDLHKHRGRKFLQLLYEVISSHSARRAKAMNTPLPLLLLAEDADHSTATGWTALWRAICSVFQGQPSTLPREPPVWSGQMSGPDLFKLFSVSLHVVRATGVPVRSRHILNLNERRTSTGGDISTSLFVTQTLMYSNVRPFVTLSYGQRLCRSRTAEGSNPTWNEQLQLQIHTQFGDLREDLKISLFDELIEQQYSDEASDVYQRVQCNWLGEFRVPINSLLASRKFEGCIEMAMPKVLVGYKRPLIDSVTNMSTDQYPEFKEAVHLWFYLSIEPGGGDLLPLHSSALACAEKPEMMQYLSERRLELLQLLPQPQRYVEPLVCTAQGKRVCLTRLLDAVPLPPAAASGENPLESSCRFVSLLSQFRSYDPCQGFRGVWLDNQALLDSTWCSVKDLGVLLCNYLLSLGLECWLILGVACPHGECSFVLFRQPETAELFLVSPSSGKRYQLQDVHCPLRRIFCIVGKQNIHFNIQTETRVSMTNFNLHDGACWFPLFSRRVPAPHSGVQKMDYLYKRSYDLSQLQKDIERKVMKKISAWRTTRKTIWNRAFQPRLQKILSDMENLSTFSRGRYDEPVYSEQLEREFPNYRLYGFTLNFAYTNLAAISERIRTTCIHYNHDASVEFCVAVHLHAHANDVLSVWLFLLSVVPLVV</sequence>
<feature type="compositionally biased region" description="Basic residues" evidence="1">
    <location>
        <begin position="8"/>
        <end position="23"/>
    </location>
</feature>
<dbReference type="GO" id="GO:1905515">
    <property type="term" value="P:non-motile cilium assembly"/>
    <property type="evidence" value="ECO:0007669"/>
    <property type="project" value="TreeGrafter"/>
</dbReference>
<dbReference type="PROSITE" id="PS50004">
    <property type="entry name" value="C2"/>
    <property type="match status" value="1"/>
</dbReference>
<gene>
    <name evidence="4" type="primary">Cc2d2a</name>
</gene>
<organism evidence="3 4">
    <name type="scientific">Drosophila suzukii</name>
    <name type="common">Spotted-wing drosophila fruit fly</name>
    <dbReference type="NCBI Taxonomy" id="28584"/>
    <lineage>
        <taxon>Eukaryota</taxon>
        <taxon>Metazoa</taxon>
        <taxon>Ecdysozoa</taxon>
        <taxon>Arthropoda</taxon>
        <taxon>Hexapoda</taxon>
        <taxon>Insecta</taxon>
        <taxon>Pterygota</taxon>
        <taxon>Neoptera</taxon>
        <taxon>Endopterygota</taxon>
        <taxon>Diptera</taxon>
        <taxon>Brachycera</taxon>
        <taxon>Muscomorpha</taxon>
        <taxon>Ephydroidea</taxon>
        <taxon>Drosophilidae</taxon>
        <taxon>Drosophila</taxon>
        <taxon>Sophophora</taxon>
    </lineage>
</organism>
<dbReference type="Pfam" id="PF00168">
    <property type="entry name" value="C2"/>
    <property type="match status" value="1"/>
</dbReference>
<dbReference type="Gene3D" id="2.60.40.150">
    <property type="entry name" value="C2 domain"/>
    <property type="match status" value="1"/>
</dbReference>
<dbReference type="InterPro" id="IPR028928">
    <property type="entry name" value="CC2D2AN-C2"/>
</dbReference>
<feature type="domain" description="C2" evidence="2">
    <location>
        <begin position="756"/>
        <end position="916"/>
    </location>
</feature>
<protein>
    <submittedName>
        <fullName evidence="4">Coiled-coil and C2 domain-containing protein 2A</fullName>
    </submittedName>
</protein>
<dbReference type="InterPro" id="IPR035892">
    <property type="entry name" value="C2_domain_sf"/>
</dbReference>
<dbReference type="SMART" id="SM00239">
    <property type="entry name" value="C2"/>
    <property type="match status" value="1"/>
</dbReference>
<accession>A0AB39Z501</accession>
<reference evidence="4" key="1">
    <citation type="submission" date="2025-08" db="UniProtKB">
        <authorList>
            <consortium name="RefSeq"/>
        </authorList>
    </citation>
    <scope>IDENTIFICATION</scope>
</reference>
<dbReference type="Pfam" id="PF15625">
    <property type="entry name" value="CC2D2AN-C2"/>
    <property type="match status" value="1"/>
</dbReference>
<dbReference type="CTD" id="57545"/>
<dbReference type="InterPro" id="IPR000008">
    <property type="entry name" value="C2_dom"/>
</dbReference>
<dbReference type="GO" id="GO:1904491">
    <property type="term" value="P:protein localization to ciliary transition zone"/>
    <property type="evidence" value="ECO:0007669"/>
    <property type="project" value="TreeGrafter"/>
</dbReference>
<evidence type="ECO:0000313" key="4">
    <source>
        <dbReference type="RefSeq" id="XP_016928551.2"/>
    </source>
</evidence>
<dbReference type="GO" id="GO:0035869">
    <property type="term" value="C:ciliary transition zone"/>
    <property type="evidence" value="ECO:0007669"/>
    <property type="project" value="TreeGrafter"/>
</dbReference>
<feature type="region of interest" description="Disordered" evidence="1">
    <location>
        <begin position="56"/>
        <end position="90"/>
    </location>
</feature>
<dbReference type="RefSeq" id="XP_016928551.2">
    <property type="nucleotide sequence ID" value="XM_017073062.4"/>
</dbReference>
<name>A0AB39Z501_DROSZ</name>
<dbReference type="Proteomes" id="UP001652628">
    <property type="component" value="Chromosome 2R"/>
</dbReference>
<evidence type="ECO:0000259" key="2">
    <source>
        <dbReference type="PROSITE" id="PS50004"/>
    </source>
</evidence>
<proteinExistence type="predicted"/>